<name>A0A2U2DWD1_9HYPH</name>
<evidence type="ECO:0000259" key="11">
    <source>
        <dbReference type="PROSITE" id="PS50893"/>
    </source>
</evidence>
<evidence type="ECO:0000256" key="7">
    <source>
        <dbReference type="ARBA" id="ARBA00022741"/>
    </source>
</evidence>
<dbReference type="GO" id="GO:0016887">
    <property type="term" value="F:ATP hydrolysis activity"/>
    <property type="evidence" value="ECO:0007669"/>
    <property type="project" value="InterPro"/>
</dbReference>
<reference evidence="12 13" key="1">
    <citation type="submission" date="2018-05" db="EMBL/GenBank/DDBJ databases">
        <title>The draft genome of strain NS-104.</title>
        <authorList>
            <person name="Hang P."/>
            <person name="Jiang J."/>
        </authorList>
    </citation>
    <scope>NUCLEOTIDE SEQUENCE [LARGE SCALE GENOMIC DNA]</scope>
    <source>
        <strain evidence="12 13">NS-104</strain>
    </source>
</reference>
<evidence type="ECO:0000256" key="4">
    <source>
        <dbReference type="ARBA" id="ARBA00022475"/>
    </source>
</evidence>
<sequence>MDQLVELTGIRKNFGGVKALQGVDFGLRPGEVHALLGENGAGKSTLMRVLGGEYVPEAGTVKVGGDVQHFRRPSDALEKGIAIIHQEMALATDLTVAENIFLSEIPSIISWSDLNRRARELITSLGFNINPGETVSELSVAHQQVVEIAKALSRNARVMVFDEPTAVLSVQDAERLLGIIRSLRDRGVGVIYISHRLDEVFRIADRITVMKDGASVQTVERSAVEIDDVIRMMVGRSLKALFGEDVARTPGDEVLRVEKLSDGNRVKGVSLSVRAGEIIGLGGLVGAGRTELVRLIFGAEQAKSGQIFIHGKPVKIRTPVDAVNAGIGLVPESRKEQGLILDFPIRVNATMAKLTPLVNLFGFIRRAAEKATVSDLAAKLRLKAGSLNDPASSLSGGNQQKVVLAKWFHADGDILIFDEPTRGVDVGAKTEIYSLIKSLAAEGRAVLVISSEHLELFGLCDRILIMREGQLTGSLEPEDYTEEKLLKLAMVAPKAQPQTVSNH</sequence>
<dbReference type="FunFam" id="3.40.50.300:FF:000127">
    <property type="entry name" value="Ribose import ATP-binding protein RbsA"/>
    <property type="match status" value="1"/>
</dbReference>
<comment type="subcellular location">
    <subcellularLocation>
        <location evidence="1">Cell membrane</location>
        <topology evidence="1">Peripheral membrane protein</topology>
    </subcellularLocation>
</comment>
<keyword evidence="10" id="KW-0472">Membrane</keyword>
<evidence type="ECO:0000313" key="13">
    <source>
        <dbReference type="Proteomes" id="UP000245252"/>
    </source>
</evidence>
<dbReference type="Proteomes" id="UP000245252">
    <property type="component" value="Unassembled WGS sequence"/>
</dbReference>
<dbReference type="OrthoDB" id="9805029at2"/>
<keyword evidence="8" id="KW-0067">ATP-binding</keyword>
<dbReference type="InterPro" id="IPR017871">
    <property type="entry name" value="ABC_transporter-like_CS"/>
</dbReference>
<dbReference type="GO" id="GO:0005886">
    <property type="term" value="C:plasma membrane"/>
    <property type="evidence" value="ECO:0007669"/>
    <property type="project" value="UniProtKB-SubCell"/>
</dbReference>
<dbReference type="InterPro" id="IPR003593">
    <property type="entry name" value="AAA+_ATPase"/>
</dbReference>
<comment type="similarity">
    <text evidence="2">Belongs to the ABC transporter superfamily.</text>
</comment>
<dbReference type="InterPro" id="IPR003439">
    <property type="entry name" value="ABC_transporter-like_ATP-bd"/>
</dbReference>
<keyword evidence="13" id="KW-1185">Reference proteome</keyword>
<dbReference type="RefSeq" id="WP_109457624.1">
    <property type="nucleotide sequence ID" value="NZ_QFBC01000002.1"/>
</dbReference>
<evidence type="ECO:0000256" key="8">
    <source>
        <dbReference type="ARBA" id="ARBA00022840"/>
    </source>
</evidence>
<dbReference type="CDD" id="cd03216">
    <property type="entry name" value="ABC_Carb_Monos_I"/>
    <property type="match status" value="1"/>
</dbReference>
<keyword evidence="7" id="KW-0547">Nucleotide-binding</keyword>
<feature type="domain" description="ABC transporter" evidence="11">
    <location>
        <begin position="241"/>
        <end position="493"/>
    </location>
</feature>
<dbReference type="PROSITE" id="PS50893">
    <property type="entry name" value="ABC_TRANSPORTER_2"/>
    <property type="match status" value="2"/>
</dbReference>
<dbReference type="SMART" id="SM00382">
    <property type="entry name" value="AAA"/>
    <property type="match status" value="2"/>
</dbReference>
<keyword evidence="9" id="KW-1278">Translocase</keyword>
<evidence type="ECO:0000256" key="10">
    <source>
        <dbReference type="ARBA" id="ARBA00023136"/>
    </source>
</evidence>
<keyword evidence="6" id="KW-0677">Repeat</keyword>
<dbReference type="PROSITE" id="PS00211">
    <property type="entry name" value="ABC_TRANSPORTER_1"/>
    <property type="match status" value="1"/>
</dbReference>
<comment type="caution">
    <text evidence="12">The sequence shown here is derived from an EMBL/GenBank/DDBJ whole genome shotgun (WGS) entry which is preliminary data.</text>
</comment>
<evidence type="ECO:0000256" key="3">
    <source>
        <dbReference type="ARBA" id="ARBA00022448"/>
    </source>
</evidence>
<dbReference type="SUPFAM" id="SSF52540">
    <property type="entry name" value="P-loop containing nucleoside triphosphate hydrolases"/>
    <property type="match status" value="2"/>
</dbReference>
<dbReference type="PANTHER" id="PTHR43790">
    <property type="entry name" value="CARBOHYDRATE TRANSPORT ATP-BINDING PROTEIN MG119-RELATED"/>
    <property type="match status" value="1"/>
</dbReference>
<keyword evidence="4" id="KW-1003">Cell membrane</keyword>
<dbReference type="AlphaFoldDB" id="A0A2U2DWD1"/>
<dbReference type="InterPro" id="IPR027417">
    <property type="entry name" value="P-loop_NTPase"/>
</dbReference>
<keyword evidence="3" id="KW-0813">Transport</keyword>
<organism evidence="12 13">
    <name type="scientific">Metarhizobium album</name>
    <dbReference type="NCBI Taxonomy" id="2182425"/>
    <lineage>
        <taxon>Bacteria</taxon>
        <taxon>Pseudomonadati</taxon>
        <taxon>Pseudomonadota</taxon>
        <taxon>Alphaproteobacteria</taxon>
        <taxon>Hyphomicrobiales</taxon>
        <taxon>Rhizobiaceae</taxon>
        <taxon>Metarhizobium</taxon>
    </lineage>
</organism>
<dbReference type="EMBL" id="QFBC01000002">
    <property type="protein sequence ID" value="PWE57519.1"/>
    <property type="molecule type" value="Genomic_DNA"/>
</dbReference>
<protein>
    <submittedName>
        <fullName evidence="12">Lantibiotic ABC transporter permease</fullName>
    </submittedName>
</protein>
<keyword evidence="5" id="KW-0762">Sugar transport</keyword>
<dbReference type="Gene3D" id="3.40.50.300">
    <property type="entry name" value="P-loop containing nucleotide triphosphate hydrolases"/>
    <property type="match status" value="2"/>
</dbReference>
<dbReference type="CDD" id="cd03215">
    <property type="entry name" value="ABC_Carb_Monos_II"/>
    <property type="match status" value="1"/>
</dbReference>
<evidence type="ECO:0000256" key="6">
    <source>
        <dbReference type="ARBA" id="ARBA00022737"/>
    </source>
</evidence>
<proteinExistence type="inferred from homology"/>
<accession>A0A2U2DWD1</accession>
<evidence type="ECO:0000313" key="12">
    <source>
        <dbReference type="EMBL" id="PWE57519.1"/>
    </source>
</evidence>
<evidence type="ECO:0000256" key="1">
    <source>
        <dbReference type="ARBA" id="ARBA00004202"/>
    </source>
</evidence>
<dbReference type="Pfam" id="PF00005">
    <property type="entry name" value="ABC_tran"/>
    <property type="match status" value="2"/>
</dbReference>
<dbReference type="GO" id="GO:0005524">
    <property type="term" value="F:ATP binding"/>
    <property type="evidence" value="ECO:0007669"/>
    <property type="project" value="UniProtKB-KW"/>
</dbReference>
<evidence type="ECO:0000256" key="2">
    <source>
        <dbReference type="ARBA" id="ARBA00005417"/>
    </source>
</evidence>
<evidence type="ECO:0000256" key="9">
    <source>
        <dbReference type="ARBA" id="ARBA00022967"/>
    </source>
</evidence>
<feature type="domain" description="ABC transporter" evidence="11">
    <location>
        <begin position="5"/>
        <end position="237"/>
    </location>
</feature>
<dbReference type="InterPro" id="IPR050107">
    <property type="entry name" value="ABC_carbohydrate_import_ATPase"/>
</dbReference>
<evidence type="ECO:0000256" key="5">
    <source>
        <dbReference type="ARBA" id="ARBA00022597"/>
    </source>
</evidence>
<gene>
    <name evidence="12" type="ORF">DEM27_07825</name>
</gene>
<dbReference type="PANTHER" id="PTHR43790:SF3">
    <property type="entry name" value="D-ALLOSE IMPORT ATP-BINDING PROTEIN ALSA-RELATED"/>
    <property type="match status" value="1"/>
</dbReference>